<evidence type="ECO:0000313" key="1">
    <source>
        <dbReference type="EMBL" id="KAH7866764.1"/>
    </source>
</evidence>
<accession>A0ACB7ZMC9</accession>
<keyword evidence="2" id="KW-1185">Reference proteome</keyword>
<dbReference type="Proteomes" id="UP000828048">
    <property type="component" value="Chromosome 9"/>
</dbReference>
<organism evidence="1 2">
    <name type="scientific">Vaccinium darrowii</name>
    <dbReference type="NCBI Taxonomy" id="229202"/>
    <lineage>
        <taxon>Eukaryota</taxon>
        <taxon>Viridiplantae</taxon>
        <taxon>Streptophyta</taxon>
        <taxon>Embryophyta</taxon>
        <taxon>Tracheophyta</taxon>
        <taxon>Spermatophyta</taxon>
        <taxon>Magnoliopsida</taxon>
        <taxon>eudicotyledons</taxon>
        <taxon>Gunneridae</taxon>
        <taxon>Pentapetalae</taxon>
        <taxon>asterids</taxon>
        <taxon>Ericales</taxon>
        <taxon>Ericaceae</taxon>
        <taxon>Vaccinioideae</taxon>
        <taxon>Vaccinieae</taxon>
        <taxon>Vaccinium</taxon>
    </lineage>
</organism>
<comment type="caution">
    <text evidence="1">The sequence shown here is derived from an EMBL/GenBank/DDBJ whole genome shotgun (WGS) entry which is preliminary data.</text>
</comment>
<name>A0ACB7ZMC9_9ERIC</name>
<reference evidence="1 2" key="1">
    <citation type="journal article" date="2021" name="Hortic Res">
        <title>High-quality reference genome and annotation aids understanding of berry development for evergreen blueberry (Vaccinium darrowii).</title>
        <authorList>
            <person name="Yu J."/>
            <person name="Hulse-Kemp A.M."/>
            <person name="Babiker E."/>
            <person name="Staton M."/>
        </authorList>
    </citation>
    <scope>NUCLEOTIDE SEQUENCE [LARGE SCALE GENOMIC DNA]</scope>
    <source>
        <strain evidence="2">cv. NJ 8807/NJ 8810</strain>
        <tissue evidence="1">Young leaf</tissue>
    </source>
</reference>
<sequence>MVCSLPEVEVKVEREAGGAAGGGGRRSPFLCTERTKMGFENSVLQSAERYGFKAIILIVDTPRLGRREAEIKNRMIAPQMKLFEGLLSTEGASVSRALLLPPYAFKYDHEQCIQFVLYSTLMMHISDWTEQKHYSIVLMVDKTEMVVLYSCSSWLYGCFSHRYYKVLFEICCHFFLD</sequence>
<gene>
    <name evidence="1" type="ORF">Vadar_024538</name>
</gene>
<proteinExistence type="predicted"/>
<evidence type="ECO:0000313" key="2">
    <source>
        <dbReference type="Proteomes" id="UP000828048"/>
    </source>
</evidence>
<protein>
    <submittedName>
        <fullName evidence="1">Uncharacterized protein</fullName>
    </submittedName>
</protein>
<dbReference type="EMBL" id="CM037159">
    <property type="protein sequence ID" value="KAH7866764.1"/>
    <property type="molecule type" value="Genomic_DNA"/>
</dbReference>